<dbReference type="CDD" id="cd03801">
    <property type="entry name" value="GT4_PimA-like"/>
    <property type="match status" value="1"/>
</dbReference>
<proteinExistence type="predicted"/>
<reference evidence="5 6" key="1">
    <citation type="submission" date="2014-07" db="EMBL/GenBank/DDBJ databases">
        <title>Tepidicaulis marinum gen. nov., sp. nov., a novel marine bacterium denitrifying nitrate to nitrous oxide strictly under microaerobic conditions.</title>
        <authorList>
            <person name="Takeuchi M."/>
            <person name="Yamagishi T."/>
            <person name="Kamagata Y."/>
            <person name="Oshima K."/>
            <person name="Hattori M."/>
            <person name="Katayama T."/>
            <person name="Hanada S."/>
            <person name="Tamaki H."/>
            <person name="Marumo K."/>
            <person name="Maeda H."/>
            <person name="Nedachi M."/>
            <person name="Iwasaki W."/>
            <person name="Suwa Y."/>
            <person name="Sakata S."/>
        </authorList>
    </citation>
    <scope>NUCLEOTIDE SEQUENCE [LARGE SCALE GENOMIC DNA]</scope>
    <source>
        <strain evidence="5 6">MA2</strain>
    </source>
</reference>
<organism evidence="5 6">
    <name type="scientific">Tepidicaulis marinus</name>
    <dbReference type="NCBI Taxonomy" id="1333998"/>
    <lineage>
        <taxon>Bacteria</taxon>
        <taxon>Pseudomonadati</taxon>
        <taxon>Pseudomonadota</taxon>
        <taxon>Alphaproteobacteria</taxon>
        <taxon>Hyphomicrobiales</taxon>
        <taxon>Parvibaculaceae</taxon>
        <taxon>Tepidicaulis</taxon>
    </lineage>
</organism>
<dbReference type="InterPro" id="IPR001296">
    <property type="entry name" value="Glyco_trans_1"/>
</dbReference>
<sequence length="396" mass="42074">MTERLPASLKGLRILHCFRAPMGGLFRHVRDLVEAQAEAGAMVGVICAREAGDALSEDRLLALEHHCALGLHRVRMGRLPGIGDIGAIRQAGAIANELGADVLHGHGAKGGLYARLAGGGKRVFRFYTPHGGALHYSRVSPAGLVFHAVERVLWARTDGIIFESEYGLETYRHQVGGTPPRHAVVHNGLREDEFVPVTARSDAADFVYLGEMRELKGVSTLLEAMAQLGGQSRLALIGAGADKDRFQTRARELGLEARLSWHAPMPAREAFALGRCLIMPSYKESLPYVALEAAAAAVPMIATRVGGMAEIFGAEAGRLLPAGDAAALCEAMKHKLGQGSEKTAAEAQRLQAHVRGTFSLNAMAEGVGQVYLAAMEARRAAKPARAPGHALTGAKG</sequence>
<dbReference type="AlphaFoldDB" id="A0A081B7K0"/>
<keyword evidence="1" id="KW-0328">Glycosyltransferase</keyword>
<dbReference type="PANTHER" id="PTHR12526:SF510">
    <property type="entry name" value="D-INOSITOL 3-PHOSPHATE GLYCOSYLTRANSFERASE"/>
    <property type="match status" value="1"/>
</dbReference>
<dbReference type="GO" id="GO:0016757">
    <property type="term" value="F:glycosyltransferase activity"/>
    <property type="evidence" value="ECO:0007669"/>
    <property type="project" value="UniProtKB-KW"/>
</dbReference>
<evidence type="ECO:0000313" key="6">
    <source>
        <dbReference type="Proteomes" id="UP000028702"/>
    </source>
</evidence>
<accession>A0A081B7K0</accession>
<evidence type="ECO:0000313" key="5">
    <source>
        <dbReference type="EMBL" id="GAK44018.1"/>
    </source>
</evidence>
<dbReference type="Gene3D" id="3.40.50.2000">
    <property type="entry name" value="Glycogen Phosphorylase B"/>
    <property type="match status" value="2"/>
</dbReference>
<gene>
    <name evidence="5" type="ORF">M2A_0517</name>
</gene>
<protein>
    <submittedName>
        <fullName evidence="5">Group 1 glycosyl transferase</fullName>
    </submittedName>
</protein>
<dbReference type="EMBL" id="BBIO01000002">
    <property type="protein sequence ID" value="GAK44018.1"/>
    <property type="molecule type" value="Genomic_DNA"/>
</dbReference>
<dbReference type="Proteomes" id="UP000028702">
    <property type="component" value="Unassembled WGS sequence"/>
</dbReference>
<feature type="domain" description="Glycosyl transferase family 1" evidence="3">
    <location>
        <begin position="193"/>
        <end position="334"/>
    </location>
</feature>
<feature type="domain" description="Glycosyltransferase subfamily 4-like N-terminal" evidence="4">
    <location>
        <begin position="23"/>
        <end position="188"/>
    </location>
</feature>
<evidence type="ECO:0000256" key="2">
    <source>
        <dbReference type="ARBA" id="ARBA00022679"/>
    </source>
</evidence>
<dbReference type="STRING" id="1333998.M2A_0517"/>
<dbReference type="eggNOG" id="COG0438">
    <property type="taxonomic scope" value="Bacteria"/>
</dbReference>
<keyword evidence="6" id="KW-1185">Reference proteome</keyword>
<dbReference type="PANTHER" id="PTHR12526">
    <property type="entry name" value="GLYCOSYLTRANSFERASE"/>
    <property type="match status" value="1"/>
</dbReference>
<comment type="caution">
    <text evidence="5">The sequence shown here is derived from an EMBL/GenBank/DDBJ whole genome shotgun (WGS) entry which is preliminary data.</text>
</comment>
<evidence type="ECO:0000256" key="1">
    <source>
        <dbReference type="ARBA" id="ARBA00022676"/>
    </source>
</evidence>
<dbReference type="Pfam" id="PF13579">
    <property type="entry name" value="Glyco_trans_4_4"/>
    <property type="match status" value="1"/>
</dbReference>
<keyword evidence="2 5" id="KW-0808">Transferase</keyword>
<dbReference type="Pfam" id="PF00534">
    <property type="entry name" value="Glycos_transf_1"/>
    <property type="match status" value="1"/>
</dbReference>
<name>A0A081B7K0_9HYPH</name>
<dbReference type="RefSeq" id="WP_045442601.1">
    <property type="nucleotide sequence ID" value="NZ_BBIO01000002.1"/>
</dbReference>
<evidence type="ECO:0000259" key="3">
    <source>
        <dbReference type="Pfam" id="PF00534"/>
    </source>
</evidence>
<evidence type="ECO:0000259" key="4">
    <source>
        <dbReference type="Pfam" id="PF13579"/>
    </source>
</evidence>
<dbReference type="SUPFAM" id="SSF53756">
    <property type="entry name" value="UDP-Glycosyltransferase/glycogen phosphorylase"/>
    <property type="match status" value="1"/>
</dbReference>
<dbReference type="InterPro" id="IPR028098">
    <property type="entry name" value="Glyco_trans_4-like_N"/>
</dbReference>